<dbReference type="AlphaFoldDB" id="A0A2P2PN38"/>
<organism evidence="1">
    <name type="scientific">Rhizophora mucronata</name>
    <name type="common">Asiatic mangrove</name>
    <dbReference type="NCBI Taxonomy" id="61149"/>
    <lineage>
        <taxon>Eukaryota</taxon>
        <taxon>Viridiplantae</taxon>
        <taxon>Streptophyta</taxon>
        <taxon>Embryophyta</taxon>
        <taxon>Tracheophyta</taxon>
        <taxon>Spermatophyta</taxon>
        <taxon>Magnoliopsida</taxon>
        <taxon>eudicotyledons</taxon>
        <taxon>Gunneridae</taxon>
        <taxon>Pentapetalae</taxon>
        <taxon>rosids</taxon>
        <taxon>fabids</taxon>
        <taxon>Malpighiales</taxon>
        <taxon>Rhizophoraceae</taxon>
        <taxon>Rhizophora</taxon>
    </lineage>
</organism>
<evidence type="ECO:0000313" key="1">
    <source>
        <dbReference type="EMBL" id="MBX56187.1"/>
    </source>
</evidence>
<protein>
    <submittedName>
        <fullName evidence="1">Uncharacterized protein</fullName>
    </submittedName>
</protein>
<name>A0A2P2PN38_RHIMU</name>
<reference evidence="1" key="1">
    <citation type="submission" date="2018-02" db="EMBL/GenBank/DDBJ databases">
        <title>Rhizophora mucronata_Transcriptome.</title>
        <authorList>
            <person name="Meera S.P."/>
            <person name="Sreeshan A."/>
            <person name="Augustine A."/>
        </authorList>
    </citation>
    <scope>NUCLEOTIDE SEQUENCE</scope>
    <source>
        <tissue evidence="1">Leaf</tissue>
    </source>
</reference>
<proteinExistence type="predicted"/>
<accession>A0A2P2PN38</accession>
<dbReference type="EMBL" id="GGEC01075703">
    <property type="protein sequence ID" value="MBX56187.1"/>
    <property type="molecule type" value="Transcribed_RNA"/>
</dbReference>
<sequence>MLWWVNDSVLAPGYRINLFS</sequence>